<accession>A0A172TMJ3</accession>
<dbReference type="InterPro" id="IPR050490">
    <property type="entry name" value="Bact_solute-bd_prot1"/>
</dbReference>
<dbReference type="SUPFAM" id="SSF53850">
    <property type="entry name" value="Periplasmic binding protein-like II"/>
    <property type="match status" value="1"/>
</dbReference>
<feature type="region of interest" description="Disordered" evidence="1">
    <location>
        <begin position="30"/>
        <end position="62"/>
    </location>
</feature>
<dbReference type="AlphaFoldDB" id="A0A172TMJ3"/>
<sequence length="567" mass="62944">MKQKFMLSALILLMVFITACNSGNNGVNEANGGKKVNEAAGNEKPVNETPKEEKPDPLGPQAEKVKFTTVVSTNPDPKFPAGQTYEDNDYIKFLEEKLNVDVDVIWTANNDGQVFGNKLNLAIASGDIPDIFMISDTNFGYDARTVLERMAKADMIEDLTEVYKNYASDEVKARFESESNKALDYASLDGKLMGLPNQADMTQQMLVWVRTDWLEEYKLPEPKTLADLKKVAEAFAKNGKTGLAVQKDIMSTNGGMHTLDALFSANNAYPRNWLKGEDGKLIYGGIDPKVKEALASIIELYKAGLINKDFGVIDAGKTTEMLTSGKAGMMFQPWWAPHWPLGEVVKNDPKAQWKAFPLLDASGVMNASADKVVNTYTVVKKGFAHPELAVKFMNWSVMYSQKKVPELKALDLSEGWSASNAEGSFAITTAPAYTDTTIRSYMKFKAVEDGTAGEDTLDESEQSIYTKIKSEKENPKKDISHWQEYTAWMEGIGAVASGKSNIVYSEFNGQTESMKTKWGTLFDLQMKTYVKIIMGEQPIDSFDKFVDQWKQLGGEQITNEVNEAVVK</sequence>
<dbReference type="PANTHER" id="PTHR43649">
    <property type="entry name" value="ARABINOSE-BINDING PROTEIN-RELATED"/>
    <property type="match status" value="1"/>
</dbReference>
<dbReference type="Gene3D" id="3.40.190.10">
    <property type="entry name" value="Periplasmic binding protein-like II"/>
    <property type="match status" value="2"/>
</dbReference>
<feature type="signal peptide" evidence="2">
    <location>
        <begin position="1"/>
        <end position="22"/>
    </location>
</feature>
<evidence type="ECO:0000313" key="4">
    <source>
        <dbReference type="Proteomes" id="UP000076927"/>
    </source>
</evidence>
<name>A0A172TMJ3_9BACL</name>
<gene>
    <name evidence="3" type="ORF">SY83_20325</name>
</gene>
<dbReference type="PANTHER" id="PTHR43649:SF17">
    <property type="entry name" value="ABC TRANSPORTER SOLUTE BINDING PROTEIN-SUGAR TRANSPORT"/>
    <property type="match status" value="1"/>
</dbReference>
<keyword evidence="2" id="KW-0732">Signal</keyword>
<evidence type="ECO:0000256" key="1">
    <source>
        <dbReference type="SAM" id="MobiDB-lite"/>
    </source>
</evidence>
<feature type="compositionally biased region" description="Basic and acidic residues" evidence="1">
    <location>
        <begin position="45"/>
        <end position="56"/>
    </location>
</feature>
<dbReference type="OrthoDB" id="9787283at2"/>
<keyword evidence="4" id="KW-1185">Reference proteome</keyword>
<organism evidence="3 4">
    <name type="scientific">Paenibacillus swuensis</name>
    <dbReference type="NCBI Taxonomy" id="1178515"/>
    <lineage>
        <taxon>Bacteria</taxon>
        <taxon>Bacillati</taxon>
        <taxon>Bacillota</taxon>
        <taxon>Bacilli</taxon>
        <taxon>Bacillales</taxon>
        <taxon>Paenibacillaceae</taxon>
        <taxon>Paenibacillus</taxon>
    </lineage>
</organism>
<dbReference type="PATRIC" id="fig|1178515.4.peg.4112"/>
<protein>
    <recommendedName>
        <fullName evidence="5">ABC transporter substrate-binding protein</fullName>
    </recommendedName>
</protein>
<dbReference type="STRING" id="1178515.SY83_20325"/>
<evidence type="ECO:0008006" key="5">
    <source>
        <dbReference type="Google" id="ProtNLM"/>
    </source>
</evidence>
<evidence type="ECO:0000256" key="2">
    <source>
        <dbReference type="SAM" id="SignalP"/>
    </source>
</evidence>
<dbReference type="PROSITE" id="PS51257">
    <property type="entry name" value="PROKAR_LIPOPROTEIN"/>
    <property type="match status" value="1"/>
</dbReference>
<dbReference type="KEGG" id="pswu:SY83_20325"/>
<dbReference type="EMBL" id="CP011388">
    <property type="protein sequence ID" value="ANE48248.1"/>
    <property type="molecule type" value="Genomic_DNA"/>
</dbReference>
<dbReference type="Proteomes" id="UP000076927">
    <property type="component" value="Chromosome"/>
</dbReference>
<feature type="chain" id="PRO_5038704442" description="ABC transporter substrate-binding protein" evidence="2">
    <location>
        <begin position="23"/>
        <end position="567"/>
    </location>
</feature>
<reference evidence="3 4" key="1">
    <citation type="submission" date="2015-01" db="EMBL/GenBank/DDBJ databases">
        <title>Paenibacillus swuensis/DY6/whole genome sequencing.</title>
        <authorList>
            <person name="Kim M.K."/>
            <person name="Srinivasan S."/>
            <person name="Lee J.-J."/>
        </authorList>
    </citation>
    <scope>NUCLEOTIDE SEQUENCE [LARGE SCALE GENOMIC DNA]</scope>
    <source>
        <strain evidence="3 4">DY6</strain>
    </source>
</reference>
<proteinExistence type="predicted"/>
<dbReference type="RefSeq" id="WP_068609861.1">
    <property type="nucleotide sequence ID" value="NZ_CP011388.1"/>
</dbReference>
<evidence type="ECO:0000313" key="3">
    <source>
        <dbReference type="EMBL" id="ANE48248.1"/>
    </source>
</evidence>